<reference evidence="3 4" key="1">
    <citation type="submission" date="2019-02" db="EMBL/GenBank/DDBJ databases">
        <title>Deep-cultivation of Planctomycetes and their phenomic and genomic characterization uncovers novel biology.</title>
        <authorList>
            <person name="Wiegand S."/>
            <person name="Jogler M."/>
            <person name="Boedeker C."/>
            <person name="Pinto D."/>
            <person name="Vollmers J."/>
            <person name="Rivas-Marin E."/>
            <person name="Kohn T."/>
            <person name="Peeters S.H."/>
            <person name="Heuer A."/>
            <person name="Rast P."/>
            <person name="Oberbeckmann S."/>
            <person name="Bunk B."/>
            <person name="Jeske O."/>
            <person name="Meyerdierks A."/>
            <person name="Storesund J.E."/>
            <person name="Kallscheuer N."/>
            <person name="Luecker S."/>
            <person name="Lage O.M."/>
            <person name="Pohl T."/>
            <person name="Merkel B.J."/>
            <person name="Hornburger P."/>
            <person name="Mueller R.-W."/>
            <person name="Bruemmer F."/>
            <person name="Labrenz M."/>
            <person name="Spormann A.M."/>
            <person name="Op Den Camp H."/>
            <person name="Overmann J."/>
            <person name="Amann R."/>
            <person name="Jetten M.S.M."/>
            <person name="Mascher T."/>
            <person name="Medema M.H."/>
            <person name="Devos D.P."/>
            <person name="Kaster A.-K."/>
            <person name="Ovreas L."/>
            <person name="Rohde M."/>
            <person name="Galperin M.Y."/>
            <person name="Jogler C."/>
        </authorList>
    </citation>
    <scope>NUCLEOTIDE SEQUENCE [LARGE SCALE GENOMIC DNA]</scope>
    <source>
        <strain evidence="3 4">Pla52n</strain>
    </source>
</reference>
<dbReference type="Proteomes" id="UP000320176">
    <property type="component" value="Unassembled WGS sequence"/>
</dbReference>
<name>A0A5C6ALT6_9BACT</name>
<dbReference type="InterPro" id="IPR022655">
    <property type="entry name" value="DUF1553"/>
</dbReference>
<dbReference type="RefSeq" id="WP_231742157.1">
    <property type="nucleotide sequence ID" value="NZ_SJPN01000005.1"/>
</dbReference>
<accession>A0A5C6ALT6</accession>
<dbReference type="PANTHER" id="PTHR35889:SF3">
    <property type="entry name" value="F-BOX DOMAIN-CONTAINING PROTEIN"/>
    <property type="match status" value="1"/>
</dbReference>
<organism evidence="3 4">
    <name type="scientific">Stieleria varia</name>
    <dbReference type="NCBI Taxonomy" id="2528005"/>
    <lineage>
        <taxon>Bacteria</taxon>
        <taxon>Pseudomonadati</taxon>
        <taxon>Planctomycetota</taxon>
        <taxon>Planctomycetia</taxon>
        <taxon>Pirellulales</taxon>
        <taxon>Pirellulaceae</taxon>
        <taxon>Stieleria</taxon>
    </lineage>
</organism>
<sequence length="773" mass="85892">MPQRLDDPAARWLREGFSRRGDMTSTSERAQGKFWRIPLRSWGIAAGFLMVVLSIQTVRAETPSVDFVNDIMPVLTKASCNTGVCHAKAGGGQNGFELSLLGFEPQDDYTHLVRGGRGRRVFPAAPELSLILQKASGEIPHGGGIRLSKDSSGYRLLHQWIEQGMPASPENNTQVTSVEVDPPAAILKPNEQRQLAVMVKYSDGSQRDVTSLALFESNDDAMITVTDDGLATASDIPGNASVMVRYQGRVAVHSATIPMAAPVGDVPEPINFVDEHVFGNLTQLGIPPSPVCDDATFLRRVTLDIAGRLPSEEETKNFLENESADRRIQVVDELLRSPDYADYFANKWTALLKNRRDDRSDITSNFAFHAWVRDSLLANTPYDQIVRELLAATGTIIGNPPVAWYKRVKEPNQQIEDVSQLFLGVRLQCAQCHHHPFERWSQDDYYALTAFFSRVGRKPTATAGEDLIFHQRGVAEAKNMKTGTMIRPIALGDRVGEISPDEDPRLKLADWMASPENPFFAKALVNRYWKHFFKRGLIEPEDDIRDTNPPTNPELLAALELHFIESGFDLKDLIRVIATSRAYQLSAAPNEHNIADMQNYSRYFPRRLQAEVLLDAIDQVTGATTSFANLPPGTRAVALPDNSYNTSSPFLKVFGRPESTSVCECERVQSASLAQSLHLINAADIKSKIAASNGRVARLTKDANPIEDQVREMYLAALSRLPSDEELRIAAAYLVESRVGDDGKPLSENQALRDNLQDLTWALINTKEFIFNH</sequence>
<dbReference type="InterPro" id="IPR011444">
    <property type="entry name" value="DUF1549"/>
</dbReference>
<protein>
    <recommendedName>
        <fullName evidence="5">Bacterial Ig-like domain (Group 2)</fullName>
    </recommendedName>
</protein>
<evidence type="ECO:0000313" key="3">
    <source>
        <dbReference type="EMBL" id="TWU01003.1"/>
    </source>
</evidence>
<dbReference type="EMBL" id="SJPN01000005">
    <property type="protein sequence ID" value="TWU01003.1"/>
    <property type="molecule type" value="Genomic_DNA"/>
</dbReference>
<comment type="caution">
    <text evidence="3">The sequence shown here is derived from an EMBL/GenBank/DDBJ whole genome shotgun (WGS) entry which is preliminary data.</text>
</comment>
<evidence type="ECO:0008006" key="5">
    <source>
        <dbReference type="Google" id="ProtNLM"/>
    </source>
</evidence>
<dbReference type="PANTHER" id="PTHR35889">
    <property type="entry name" value="CYCLOINULO-OLIGOSACCHARIDE FRUCTANOTRANSFERASE-RELATED"/>
    <property type="match status" value="1"/>
</dbReference>
<dbReference type="Pfam" id="PF07587">
    <property type="entry name" value="PSD1"/>
    <property type="match status" value="1"/>
</dbReference>
<gene>
    <name evidence="3" type="ORF">Pla52n_43740</name>
</gene>
<dbReference type="AlphaFoldDB" id="A0A5C6ALT6"/>
<dbReference type="Pfam" id="PF07583">
    <property type="entry name" value="PSCyt2"/>
    <property type="match status" value="1"/>
</dbReference>
<dbReference type="Gene3D" id="2.60.40.1080">
    <property type="match status" value="1"/>
</dbReference>
<keyword evidence="4" id="KW-1185">Reference proteome</keyword>
<feature type="domain" description="DUF1549" evidence="1">
    <location>
        <begin position="273"/>
        <end position="455"/>
    </location>
</feature>
<feature type="domain" description="DUF1553" evidence="2">
    <location>
        <begin position="505"/>
        <end position="733"/>
    </location>
</feature>
<proteinExistence type="predicted"/>
<evidence type="ECO:0000259" key="1">
    <source>
        <dbReference type="Pfam" id="PF07583"/>
    </source>
</evidence>
<evidence type="ECO:0000259" key="2">
    <source>
        <dbReference type="Pfam" id="PF07587"/>
    </source>
</evidence>
<evidence type="ECO:0000313" key="4">
    <source>
        <dbReference type="Proteomes" id="UP000320176"/>
    </source>
</evidence>